<keyword evidence="3" id="KW-1185">Reference proteome</keyword>
<name>A0ABX4MEN5_9ACTO</name>
<organism evidence="2 3">
    <name type="scientific">Actinomyces ruminis</name>
    <dbReference type="NCBI Taxonomy" id="1937003"/>
    <lineage>
        <taxon>Bacteria</taxon>
        <taxon>Bacillati</taxon>
        <taxon>Actinomycetota</taxon>
        <taxon>Actinomycetes</taxon>
        <taxon>Actinomycetales</taxon>
        <taxon>Actinomycetaceae</taxon>
        <taxon>Actinomyces</taxon>
    </lineage>
</organism>
<protein>
    <recommendedName>
        <fullName evidence="1">HTH cro/C1-type domain-containing protein</fullName>
    </recommendedName>
</protein>
<evidence type="ECO:0000313" key="2">
    <source>
        <dbReference type="EMBL" id="PHP52567.1"/>
    </source>
</evidence>
<dbReference type="Pfam" id="PF13443">
    <property type="entry name" value="HTH_26"/>
    <property type="match status" value="1"/>
</dbReference>
<dbReference type="EMBL" id="MTPX02000042">
    <property type="protein sequence ID" value="PHP52567.1"/>
    <property type="molecule type" value="Genomic_DNA"/>
</dbReference>
<proteinExistence type="predicted"/>
<accession>A0ABX4MEN5</accession>
<dbReference type="InterPro" id="IPR001387">
    <property type="entry name" value="Cro/C1-type_HTH"/>
</dbReference>
<comment type="caution">
    <text evidence="2">The sequence shown here is derived from an EMBL/GenBank/DDBJ whole genome shotgun (WGS) entry which is preliminary data.</text>
</comment>
<evidence type="ECO:0000259" key="1">
    <source>
        <dbReference type="Pfam" id="PF13443"/>
    </source>
</evidence>
<reference evidence="2 3" key="1">
    <citation type="submission" date="2017-10" db="EMBL/GenBank/DDBJ databases">
        <title>Draft genome sequence of cellulolytic Actinomyces sp CtC72 isolated from cattle rumen fluid.</title>
        <authorList>
            <person name="Joshi A.J."/>
            <person name="Vasudevan G."/>
            <person name="Lanjekar V.B."/>
            <person name="Hivarkar S."/>
            <person name="Engineer A."/>
            <person name="Pore S.D."/>
            <person name="Dhakephalkar P.K."/>
            <person name="Dagar S."/>
        </authorList>
    </citation>
    <scope>NUCLEOTIDE SEQUENCE [LARGE SCALE GENOMIC DNA]</scope>
    <source>
        <strain evidence="3">CtC72</strain>
    </source>
</reference>
<feature type="domain" description="HTH cro/C1-type" evidence="1">
    <location>
        <begin position="32"/>
        <end position="84"/>
    </location>
</feature>
<sequence>MCLSGAQLGTYGAVMVTNPPPGRVAEVITSDMESAGMSVFSLAQTTLIPRATLQRRLVADGKLELQELAAIASALGTTVSNLISRAEITDHTTTAVSALAEPSPAVDVDGSPAAEAHGIAAVTNVGAAIADVPVEALLEHEAVCDSCWSLDDAARHLSGDEDPATHRSSDEEVA</sequence>
<dbReference type="Proteomes" id="UP000194577">
    <property type="component" value="Unassembled WGS sequence"/>
</dbReference>
<evidence type="ECO:0000313" key="3">
    <source>
        <dbReference type="Proteomes" id="UP000194577"/>
    </source>
</evidence>
<gene>
    <name evidence="2" type="ORF">BW737_008775</name>
</gene>